<keyword evidence="6" id="KW-0677">Repeat</keyword>
<dbReference type="OMA" id="CIHRIRA"/>
<dbReference type="Gene3D" id="1.20.1280.290">
    <property type="match status" value="2"/>
</dbReference>
<dbReference type="GO" id="GO:0051119">
    <property type="term" value="F:sugar transmembrane transporter activity"/>
    <property type="evidence" value="ECO:0007669"/>
    <property type="project" value="InterPro"/>
</dbReference>
<evidence type="ECO:0000256" key="5">
    <source>
        <dbReference type="ARBA" id="ARBA00022692"/>
    </source>
</evidence>
<feature type="transmembrane region" description="Helical" evidence="9">
    <location>
        <begin position="113"/>
        <end position="140"/>
    </location>
</feature>
<comment type="subcellular location">
    <subcellularLocation>
        <location evidence="1">Endomembrane system</location>
        <topology evidence="1">Multi-pass membrane protein</topology>
    </subcellularLocation>
</comment>
<feature type="transmembrane region" description="Helical" evidence="9">
    <location>
        <begin position="82"/>
        <end position="106"/>
    </location>
</feature>
<accession>A0A068VBN4</accession>
<gene>
    <name evidence="10" type="ORF">GSCOC_T00001347001</name>
</gene>
<dbReference type="OrthoDB" id="409725at2759"/>
<keyword evidence="4" id="KW-0762">Sugar transport</keyword>
<evidence type="ECO:0000256" key="3">
    <source>
        <dbReference type="ARBA" id="ARBA00022448"/>
    </source>
</evidence>
<organism evidence="10 11">
    <name type="scientific">Coffea canephora</name>
    <name type="common">Robusta coffee</name>
    <dbReference type="NCBI Taxonomy" id="49390"/>
    <lineage>
        <taxon>Eukaryota</taxon>
        <taxon>Viridiplantae</taxon>
        <taxon>Streptophyta</taxon>
        <taxon>Embryophyta</taxon>
        <taxon>Tracheophyta</taxon>
        <taxon>Spermatophyta</taxon>
        <taxon>Magnoliopsida</taxon>
        <taxon>eudicotyledons</taxon>
        <taxon>Gunneridae</taxon>
        <taxon>Pentapetalae</taxon>
        <taxon>asterids</taxon>
        <taxon>lamiids</taxon>
        <taxon>Gentianales</taxon>
        <taxon>Rubiaceae</taxon>
        <taxon>Ixoroideae</taxon>
        <taxon>Gardenieae complex</taxon>
        <taxon>Bertiereae - Coffeeae clade</taxon>
        <taxon>Coffeeae</taxon>
        <taxon>Coffea</taxon>
    </lineage>
</organism>
<keyword evidence="11" id="KW-1185">Reference proteome</keyword>
<evidence type="ECO:0008006" key="12">
    <source>
        <dbReference type="Google" id="ProtNLM"/>
    </source>
</evidence>
<protein>
    <recommendedName>
        <fullName evidence="12">Bidirectional sugar transporter SWEET</fullName>
    </recommendedName>
</protein>
<evidence type="ECO:0000313" key="11">
    <source>
        <dbReference type="Proteomes" id="UP000295252"/>
    </source>
</evidence>
<dbReference type="Pfam" id="PF03083">
    <property type="entry name" value="MtN3_slv"/>
    <property type="match status" value="2"/>
</dbReference>
<dbReference type="GO" id="GO:0012505">
    <property type="term" value="C:endomembrane system"/>
    <property type="evidence" value="ECO:0007669"/>
    <property type="project" value="UniProtKB-SubCell"/>
</dbReference>
<sequence>MSIIRHLTSILYIQFTFTRIIKMKSVQEFHPYPYLAAVLNCFFWVFYALPMVHPNSLLILIISGIGIVLELTYLAIFFYFSLIVFFGLTGEAVFAAAIVLVTLLAFQTTETRFFFIGFVFVVFGLILYTSPLSIVGQVIMTKNVECMPFWICVPNFSNGTVWFIYALLPLDPFVLVNLNFHHARISSLTPNKK</sequence>
<keyword evidence="3" id="KW-0813">Transport</keyword>
<evidence type="ECO:0000256" key="4">
    <source>
        <dbReference type="ARBA" id="ARBA00022597"/>
    </source>
</evidence>
<dbReference type="InParanoid" id="A0A068VBN4"/>
<keyword evidence="7 9" id="KW-1133">Transmembrane helix</keyword>
<dbReference type="AlphaFoldDB" id="A0A068VBN4"/>
<evidence type="ECO:0000256" key="8">
    <source>
        <dbReference type="ARBA" id="ARBA00023136"/>
    </source>
</evidence>
<keyword evidence="5 9" id="KW-0812">Transmembrane</keyword>
<dbReference type="InterPro" id="IPR004316">
    <property type="entry name" value="SWEET_rpt"/>
</dbReference>
<feature type="transmembrane region" description="Helical" evidence="9">
    <location>
        <begin position="57"/>
        <end position="76"/>
    </location>
</feature>
<dbReference type="PhylomeDB" id="A0A068VBN4"/>
<evidence type="ECO:0000256" key="6">
    <source>
        <dbReference type="ARBA" id="ARBA00022737"/>
    </source>
</evidence>
<dbReference type="PANTHER" id="PTHR10791">
    <property type="entry name" value="RAG1-ACTIVATING PROTEIN 1"/>
    <property type="match status" value="1"/>
</dbReference>
<keyword evidence="8 9" id="KW-0472">Membrane</keyword>
<evidence type="ECO:0000256" key="2">
    <source>
        <dbReference type="ARBA" id="ARBA00007809"/>
    </source>
</evidence>
<dbReference type="InterPro" id="IPR047664">
    <property type="entry name" value="SWEET"/>
</dbReference>
<dbReference type="Gramene" id="CDP18007">
    <property type="protein sequence ID" value="CDP18007"/>
    <property type="gene ID" value="GSCOC_T00001347001"/>
</dbReference>
<name>A0A068VBN4_COFCA</name>
<comment type="similarity">
    <text evidence="2">Belongs to the SWEET sugar transporter family.</text>
</comment>
<reference evidence="11" key="1">
    <citation type="journal article" date="2014" name="Science">
        <title>The coffee genome provides insight into the convergent evolution of caffeine biosynthesis.</title>
        <authorList>
            <person name="Denoeud F."/>
            <person name="Carretero-Paulet L."/>
            <person name="Dereeper A."/>
            <person name="Droc G."/>
            <person name="Guyot R."/>
            <person name="Pietrella M."/>
            <person name="Zheng C."/>
            <person name="Alberti A."/>
            <person name="Anthony F."/>
            <person name="Aprea G."/>
            <person name="Aury J.M."/>
            <person name="Bento P."/>
            <person name="Bernard M."/>
            <person name="Bocs S."/>
            <person name="Campa C."/>
            <person name="Cenci A."/>
            <person name="Combes M.C."/>
            <person name="Crouzillat D."/>
            <person name="Da Silva C."/>
            <person name="Daddiego L."/>
            <person name="De Bellis F."/>
            <person name="Dussert S."/>
            <person name="Garsmeur O."/>
            <person name="Gayraud T."/>
            <person name="Guignon V."/>
            <person name="Jahn K."/>
            <person name="Jamilloux V."/>
            <person name="Joet T."/>
            <person name="Labadie K."/>
            <person name="Lan T."/>
            <person name="Leclercq J."/>
            <person name="Lepelley M."/>
            <person name="Leroy T."/>
            <person name="Li L.T."/>
            <person name="Librado P."/>
            <person name="Lopez L."/>
            <person name="Munoz A."/>
            <person name="Noel B."/>
            <person name="Pallavicini A."/>
            <person name="Perrotta G."/>
            <person name="Poncet V."/>
            <person name="Pot D."/>
            <person name="Priyono X."/>
            <person name="Rigoreau M."/>
            <person name="Rouard M."/>
            <person name="Rozas J."/>
            <person name="Tranchant-Dubreuil C."/>
            <person name="VanBuren R."/>
            <person name="Zhang Q."/>
            <person name="Andrade A.C."/>
            <person name="Argout X."/>
            <person name="Bertrand B."/>
            <person name="de Kochko A."/>
            <person name="Graziosi G."/>
            <person name="Henry R.J."/>
            <person name="Jayarama X."/>
            <person name="Ming R."/>
            <person name="Nagai C."/>
            <person name="Rounsley S."/>
            <person name="Sankoff D."/>
            <person name="Giuliano G."/>
            <person name="Albert V.A."/>
            <person name="Wincker P."/>
            <person name="Lashermes P."/>
        </authorList>
    </citation>
    <scope>NUCLEOTIDE SEQUENCE [LARGE SCALE GENOMIC DNA]</scope>
    <source>
        <strain evidence="11">cv. DH200-94</strain>
    </source>
</reference>
<dbReference type="EMBL" id="HG739280">
    <property type="protein sequence ID" value="CDP18007.1"/>
    <property type="molecule type" value="Genomic_DNA"/>
</dbReference>
<dbReference type="Proteomes" id="UP000295252">
    <property type="component" value="Chromosome III"/>
</dbReference>
<dbReference type="PANTHER" id="PTHR10791:SF236">
    <property type="entry name" value="BIDIRECTIONAL SUGAR TRANSPORTER SWEET8"/>
    <property type="match status" value="1"/>
</dbReference>
<evidence type="ECO:0000313" key="10">
    <source>
        <dbReference type="EMBL" id="CDP18007.1"/>
    </source>
</evidence>
<evidence type="ECO:0000256" key="9">
    <source>
        <dbReference type="SAM" id="Phobius"/>
    </source>
</evidence>
<proteinExistence type="inferred from homology"/>
<evidence type="ECO:0000256" key="1">
    <source>
        <dbReference type="ARBA" id="ARBA00004127"/>
    </source>
</evidence>
<evidence type="ECO:0000256" key="7">
    <source>
        <dbReference type="ARBA" id="ARBA00022989"/>
    </source>
</evidence>
<feature type="transmembrane region" description="Helical" evidence="9">
    <location>
        <begin position="32"/>
        <end position="50"/>
    </location>
</feature>
<dbReference type="GO" id="GO:0016020">
    <property type="term" value="C:membrane"/>
    <property type="evidence" value="ECO:0007669"/>
    <property type="project" value="InterPro"/>
</dbReference>